<dbReference type="InterPro" id="IPR014001">
    <property type="entry name" value="Helicase_ATP-bd"/>
</dbReference>
<dbReference type="Gene3D" id="3.40.50.300">
    <property type="entry name" value="P-loop containing nucleotide triphosphate hydrolases"/>
    <property type="match status" value="2"/>
</dbReference>
<gene>
    <name evidence="11" type="ORF">CVT26_009689</name>
</gene>
<dbReference type="GO" id="GO:0005737">
    <property type="term" value="C:cytoplasm"/>
    <property type="evidence" value="ECO:0007669"/>
    <property type="project" value="TreeGrafter"/>
</dbReference>
<feature type="compositionally biased region" description="Low complexity" evidence="8">
    <location>
        <begin position="773"/>
        <end position="786"/>
    </location>
</feature>
<dbReference type="PANTHER" id="PTHR13710:SF154">
    <property type="entry name" value="RECQ HELICASE, PUTATIVE (AFU_ORTHOLOGUE AFUA_6G14720)-RELATED"/>
    <property type="match status" value="1"/>
</dbReference>
<comment type="caution">
    <text evidence="11">The sequence shown here is derived from an EMBL/GenBank/DDBJ whole genome shotgun (WGS) entry which is preliminary data.</text>
</comment>
<evidence type="ECO:0000259" key="10">
    <source>
        <dbReference type="PROSITE" id="PS51194"/>
    </source>
</evidence>
<evidence type="ECO:0000259" key="9">
    <source>
        <dbReference type="PROSITE" id="PS51192"/>
    </source>
</evidence>
<dbReference type="OrthoDB" id="2499463at2759"/>
<evidence type="ECO:0000256" key="7">
    <source>
        <dbReference type="ARBA" id="ARBA00034808"/>
    </source>
</evidence>
<evidence type="ECO:0000256" key="2">
    <source>
        <dbReference type="ARBA" id="ARBA00022741"/>
    </source>
</evidence>
<dbReference type="EMBL" id="NHYE01001007">
    <property type="protein sequence ID" value="PPR00404.1"/>
    <property type="molecule type" value="Genomic_DNA"/>
</dbReference>
<dbReference type="GO" id="GO:0005694">
    <property type="term" value="C:chromosome"/>
    <property type="evidence" value="ECO:0007669"/>
    <property type="project" value="TreeGrafter"/>
</dbReference>
<keyword evidence="4" id="KW-0067">ATP-binding</keyword>
<dbReference type="InterPro" id="IPR001650">
    <property type="entry name" value="Helicase_C-like"/>
</dbReference>
<protein>
    <recommendedName>
        <fullName evidence="7">DNA 3'-5' helicase</fullName>
        <ecNumber evidence="7">5.6.2.4</ecNumber>
    </recommendedName>
</protein>
<dbReference type="InterPro" id="IPR011545">
    <property type="entry name" value="DEAD/DEAH_box_helicase_dom"/>
</dbReference>
<accession>A0A409YBM0</accession>
<dbReference type="GO" id="GO:0009378">
    <property type="term" value="F:four-way junction helicase activity"/>
    <property type="evidence" value="ECO:0007669"/>
    <property type="project" value="TreeGrafter"/>
</dbReference>
<dbReference type="Proteomes" id="UP000284706">
    <property type="component" value="Unassembled WGS sequence"/>
</dbReference>
<dbReference type="SUPFAM" id="SSF52540">
    <property type="entry name" value="P-loop containing nucleoside triphosphate hydrolases"/>
    <property type="match status" value="1"/>
</dbReference>
<dbReference type="InParanoid" id="A0A409YBM0"/>
<comment type="catalytic activity">
    <reaction evidence="6">
        <text>Couples ATP hydrolysis with the unwinding of duplex DNA by translocating in the 3'-5' direction.</text>
        <dbReference type="EC" id="5.6.2.4"/>
    </reaction>
</comment>
<dbReference type="PANTHER" id="PTHR13710">
    <property type="entry name" value="DNA HELICASE RECQ FAMILY MEMBER"/>
    <property type="match status" value="1"/>
</dbReference>
<feature type="domain" description="Helicase ATP-binding" evidence="9">
    <location>
        <begin position="60"/>
        <end position="231"/>
    </location>
</feature>
<dbReference type="GO" id="GO:0005524">
    <property type="term" value="F:ATP binding"/>
    <property type="evidence" value="ECO:0007669"/>
    <property type="project" value="UniProtKB-KW"/>
</dbReference>
<reference evidence="11 12" key="1">
    <citation type="journal article" date="2018" name="Evol. Lett.">
        <title>Horizontal gene cluster transfer increased hallucinogenic mushroom diversity.</title>
        <authorList>
            <person name="Reynolds H.T."/>
            <person name="Vijayakumar V."/>
            <person name="Gluck-Thaler E."/>
            <person name="Korotkin H.B."/>
            <person name="Matheny P.B."/>
            <person name="Slot J.C."/>
        </authorList>
    </citation>
    <scope>NUCLEOTIDE SEQUENCE [LARGE SCALE GENOMIC DNA]</scope>
    <source>
        <strain evidence="11 12">SRW20</strain>
    </source>
</reference>
<feature type="compositionally biased region" description="Acidic residues" evidence="8">
    <location>
        <begin position="416"/>
        <end position="435"/>
    </location>
</feature>
<dbReference type="GO" id="GO:0000724">
    <property type="term" value="P:double-strand break repair via homologous recombination"/>
    <property type="evidence" value="ECO:0007669"/>
    <property type="project" value="TreeGrafter"/>
</dbReference>
<organism evidence="11 12">
    <name type="scientific">Gymnopilus dilepis</name>
    <dbReference type="NCBI Taxonomy" id="231916"/>
    <lineage>
        <taxon>Eukaryota</taxon>
        <taxon>Fungi</taxon>
        <taxon>Dikarya</taxon>
        <taxon>Basidiomycota</taxon>
        <taxon>Agaricomycotina</taxon>
        <taxon>Agaricomycetes</taxon>
        <taxon>Agaricomycetidae</taxon>
        <taxon>Agaricales</taxon>
        <taxon>Agaricineae</taxon>
        <taxon>Hymenogastraceae</taxon>
        <taxon>Gymnopilus</taxon>
    </lineage>
</organism>
<name>A0A409YBM0_9AGAR</name>
<dbReference type="Pfam" id="PF00270">
    <property type="entry name" value="DEAD"/>
    <property type="match status" value="1"/>
</dbReference>
<feature type="region of interest" description="Disordered" evidence="8">
    <location>
        <begin position="636"/>
        <end position="703"/>
    </location>
</feature>
<dbReference type="AlphaFoldDB" id="A0A409YBM0"/>
<keyword evidence="12" id="KW-1185">Reference proteome</keyword>
<evidence type="ECO:0000313" key="12">
    <source>
        <dbReference type="Proteomes" id="UP000284706"/>
    </source>
</evidence>
<evidence type="ECO:0000313" key="11">
    <source>
        <dbReference type="EMBL" id="PPR00404.1"/>
    </source>
</evidence>
<evidence type="ECO:0000256" key="6">
    <source>
        <dbReference type="ARBA" id="ARBA00034617"/>
    </source>
</evidence>
<dbReference type="EC" id="5.6.2.4" evidence="7"/>
<dbReference type="SMART" id="SM00487">
    <property type="entry name" value="DEXDc"/>
    <property type="match status" value="1"/>
</dbReference>
<dbReference type="SMART" id="SM00490">
    <property type="entry name" value="HELICc"/>
    <property type="match status" value="1"/>
</dbReference>
<sequence>MTFSRSHEQDRARSYRNLQAAREKAAVKKNYDSAGTRAQLSDVFRARHGSDPHEWQLDVSEALLLGLDCVVISGTGTGKTMPFMMPLLLDDNKKTVVISPLKILQEDQAGRFARMKLPAAAVNGDSWSSQLQKGLKEGRYRGILTSPEMCLKHDPFRQVLTGSDFRDISMLVVDEAHCIPQWGGDFRTTYSEVGKLRSFFPSHIPVLATSATLTPAALHEVRSQLGIDADTSFFLNQGNDRPNIAFSTQTINSATDYEALRPLLLSNDKPRGPQDLVKSIVFVNSVAQAQHVAREIRSWLPDDLHPYVGYLHAHRTRQARRRAMRLFRKSKTKILIATEAAGMGADIPDIQQVIQFGVPSSLAVWIQRAGRAGRSTDINARAVLLVEKSMFQFRRKRKKTGGSSGDQGEDVARDPWEDDEGREGELDGEGDDGNAEETQSVVFDESIHEWCKKVDKDLRKWIVTEGCRRDVADEYFSNPPNRKPPTHICCDNCERRPADVLTAPLRPSTPHSSPSISPHCTPSKVPDENNKRKMVTTGPRTRQRELLHTAHDALLSWRVRTMLARYCPSPITSAALLPDSILKSLASARYLQSIEDIKQHTGWPFAERHGEEVLNILRRVDESFFDSRAAAAAAKKAATAKRQEEERMRAREKRQQKMAERQAKEQQESERQQKQAEERERKKAEKEAREEARQSNKRLKRTFEQPLEGCSVFNLGFQSSSSPASSSSPFSMMKAHLMPQGTPLNFQVWQLILPLIKAHKYRQAVNSTPLQVQTPLQQHQQHLSTSDSENIAPIPPSERPRPRPRPRLAQVPHQTPHLPPATSLLFPG</sequence>
<dbReference type="STRING" id="231916.A0A409YBM0"/>
<dbReference type="GO" id="GO:0003677">
    <property type="term" value="F:DNA binding"/>
    <property type="evidence" value="ECO:0007669"/>
    <property type="project" value="UniProtKB-KW"/>
</dbReference>
<feature type="compositionally biased region" description="Basic and acidic residues" evidence="8">
    <location>
        <begin position="641"/>
        <end position="694"/>
    </location>
</feature>
<evidence type="ECO:0000256" key="5">
    <source>
        <dbReference type="ARBA" id="ARBA00023125"/>
    </source>
</evidence>
<dbReference type="PROSITE" id="PS51194">
    <property type="entry name" value="HELICASE_CTER"/>
    <property type="match status" value="1"/>
</dbReference>
<comment type="similarity">
    <text evidence="1">Belongs to the helicase family. RecQ subfamily.</text>
</comment>
<keyword evidence="3" id="KW-0378">Hydrolase</keyword>
<feature type="region of interest" description="Disordered" evidence="8">
    <location>
        <begin position="396"/>
        <end position="435"/>
    </location>
</feature>
<dbReference type="PROSITE" id="PS00690">
    <property type="entry name" value="DEAH_ATP_HELICASE"/>
    <property type="match status" value="1"/>
</dbReference>
<dbReference type="InterPro" id="IPR027417">
    <property type="entry name" value="P-loop_NTPase"/>
</dbReference>
<dbReference type="GO" id="GO:0016787">
    <property type="term" value="F:hydrolase activity"/>
    <property type="evidence" value="ECO:0007669"/>
    <property type="project" value="UniProtKB-KW"/>
</dbReference>
<feature type="region of interest" description="Disordered" evidence="8">
    <location>
        <begin position="507"/>
        <end position="534"/>
    </location>
</feature>
<evidence type="ECO:0000256" key="4">
    <source>
        <dbReference type="ARBA" id="ARBA00022840"/>
    </source>
</evidence>
<keyword evidence="5" id="KW-0238">DNA-binding</keyword>
<keyword evidence="2" id="KW-0547">Nucleotide-binding</keyword>
<feature type="region of interest" description="Disordered" evidence="8">
    <location>
        <begin position="773"/>
        <end position="828"/>
    </location>
</feature>
<dbReference type="Pfam" id="PF00271">
    <property type="entry name" value="Helicase_C"/>
    <property type="match status" value="1"/>
</dbReference>
<evidence type="ECO:0000256" key="1">
    <source>
        <dbReference type="ARBA" id="ARBA00005446"/>
    </source>
</evidence>
<feature type="compositionally biased region" description="Low complexity" evidence="8">
    <location>
        <begin position="508"/>
        <end position="523"/>
    </location>
</feature>
<proteinExistence type="inferred from homology"/>
<dbReference type="InterPro" id="IPR002464">
    <property type="entry name" value="DNA/RNA_helicase_DEAH_CS"/>
</dbReference>
<evidence type="ECO:0000256" key="8">
    <source>
        <dbReference type="SAM" id="MobiDB-lite"/>
    </source>
</evidence>
<evidence type="ECO:0000256" key="3">
    <source>
        <dbReference type="ARBA" id="ARBA00022801"/>
    </source>
</evidence>
<feature type="domain" description="Helicase C-terminal" evidence="10">
    <location>
        <begin position="271"/>
        <end position="417"/>
    </location>
</feature>
<dbReference type="PROSITE" id="PS51192">
    <property type="entry name" value="HELICASE_ATP_BIND_1"/>
    <property type="match status" value="1"/>
</dbReference>
<dbReference type="CDD" id="cd22249">
    <property type="entry name" value="UDM1_RNF168_RNF169-like"/>
    <property type="match status" value="1"/>
</dbReference>
<dbReference type="GO" id="GO:0043138">
    <property type="term" value="F:3'-5' DNA helicase activity"/>
    <property type="evidence" value="ECO:0007669"/>
    <property type="project" value="UniProtKB-EC"/>
</dbReference>